<evidence type="ECO:0000256" key="6">
    <source>
        <dbReference type="ARBA" id="ARBA00022670"/>
    </source>
</evidence>
<evidence type="ECO:0000256" key="13">
    <source>
        <dbReference type="ARBA" id="ARBA00032850"/>
    </source>
</evidence>
<dbReference type="SMART" id="SM00228">
    <property type="entry name" value="PDZ"/>
    <property type="match status" value="2"/>
</dbReference>
<dbReference type="PANTHER" id="PTHR22939">
    <property type="entry name" value="SERINE PROTEASE FAMILY S1C HTRA-RELATED"/>
    <property type="match status" value="1"/>
</dbReference>
<keyword evidence="12" id="KW-0346">Stress response</keyword>
<dbReference type="InterPro" id="IPR011782">
    <property type="entry name" value="Pept_S1C_Do"/>
</dbReference>
<dbReference type="Pfam" id="PF13180">
    <property type="entry name" value="PDZ_2"/>
    <property type="match status" value="2"/>
</dbReference>
<dbReference type="CDD" id="cd10839">
    <property type="entry name" value="cpPDZ1_DegP-like"/>
    <property type="match status" value="1"/>
</dbReference>
<dbReference type="InterPro" id="IPR001478">
    <property type="entry name" value="PDZ"/>
</dbReference>
<comment type="catalytic activity">
    <reaction evidence="1">
        <text>Acts on substrates that are at least partially unfolded. The cleavage site P1 residue is normally between a pair of hydrophobic residues, such as Val-|-Val.</text>
        <dbReference type="EC" id="3.4.21.107"/>
    </reaction>
</comment>
<dbReference type="NCBIfam" id="TIGR02037">
    <property type="entry name" value="degP_htrA_DO"/>
    <property type="match status" value="1"/>
</dbReference>
<dbReference type="AlphaFoldDB" id="A0A2H9T866"/>
<evidence type="ECO:0000256" key="11">
    <source>
        <dbReference type="ARBA" id="ARBA00022825"/>
    </source>
</evidence>
<evidence type="ECO:0000259" key="14">
    <source>
        <dbReference type="PROSITE" id="PS50106"/>
    </source>
</evidence>
<dbReference type="PROSITE" id="PS50106">
    <property type="entry name" value="PDZ"/>
    <property type="match status" value="1"/>
</dbReference>
<dbReference type="Pfam" id="PF13365">
    <property type="entry name" value="Trypsin_2"/>
    <property type="match status" value="1"/>
</dbReference>
<dbReference type="Gene3D" id="2.30.42.10">
    <property type="match status" value="1"/>
</dbReference>
<keyword evidence="6 15" id="KW-0645">Protease</keyword>
<evidence type="ECO:0000256" key="4">
    <source>
        <dbReference type="ARBA" id="ARBA00013035"/>
    </source>
</evidence>
<dbReference type="Gene3D" id="2.30.42.60">
    <property type="match status" value="1"/>
</dbReference>
<name>A0A2H9T866_9ZZZZ</name>
<comment type="similarity">
    <text evidence="3">Belongs to the peptidase S1C family.</text>
</comment>
<comment type="subcellular location">
    <subcellularLocation>
        <location evidence="2">Periplasm</location>
    </subcellularLocation>
</comment>
<dbReference type="InterPro" id="IPR036034">
    <property type="entry name" value="PDZ_sf"/>
</dbReference>
<evidence type="ECO:0000256" key="12">
    <source>
        <dbReference type="ARBA" id="ARBA00023016"/>
    </source>
</evidence>
<dbReference type="Gene3D" id="2.40.10.120">
    <property type="match status" value="1"/>
</dbReference>
<evidence type="ECO:0000313" key="15">
    <source>
        <dbReference type="EMBL" id="PJE79387.1"/>
    </source>
</evidence>
<keyword evidence="8" id="KW-0677">Repeat</keyword>
<evidence type="ECO:0000256" key="2">
    <source>
        <dbReference type="ARBA" id="ARBA00004418"/>
    </source>
</evidence>
<evidence type="ECO:0000256" key="7">
    <source>
        <dbReference type="ARBA" id="ARBA00022729"/>
    </source>
</evidence>
<evidence type="ECO:0000256" key="8">
    <source>
        <dbReference type="ARBA" id="ARBA00022737"/>
    </source>
</evidence>
<evidence type="ECO:0000256" key="10">
    <source>
        <dbReference type="ARBA" id="ARBA00022801"/>
    </source>
</evidence>
<keyword evidence="10 15" id="KW-0378">Hydrolase</keyword>
<organism evidence="15">
    <name type="scientific">invertebrate metagenome</name>
    <dbReference type="NCBI Taxonomy" id="1711999"/>
    <lineage>
        <taxon>unclassified sequences</taxon>
        <taxon>metagenomes</taxon>
        <taxon>organismal metagenomes</taxon>
    </lineage>
</organism>
<evidence type="ECO:0000256" key="1">
    <source>
        <dbReference type="ARBA" id="ARBA00001772"/>
    </source>
</evidence>
<dbReference type="InterPro" id="IPR001940">
    <property type="entry name" value="Peptidase_S1C"/>
</dbReference>
<dbReference type="SUPFAM" id="SSF50494">
    <property type="entry name" value="Trypsin-like serine proteases"/>
    <property type="match status" value="1"/>
</dbReference>
<feature type="domain" description="PDZ" evidence="14">
    <location>
        <begin position="308"/>
        <end position="365"/>
    </location>
</feature>
<keyword evidence="9" id="KW-0574">Periplasm</keyword>
<proteinExistence type="inferred from homology"/>
<dbReference type="PANTHER" id="PTHR22939:SF130">
    <property type="entry name" value="PERIPLASMIC SERINE ENDOPROTEASE DEGP-LIKE-RELATED"/>
    <property type="match status" value="1"/>
</dbReference>
<dbReference type="GO" id="GO:0004252">
    <property type="term" value="F:serine-type endopeptidase activity"/>
    <property type="evidence" value="ECO:0007669"/>
    <property type="project" value="InterPro"/>
</dbReference>
<dbReference type="EMBL" id="NSIT01000072">
    <property type="protein sequence ID" value="PJE79387.1"/>
    <property type="molecule type" value="Genomic_DNA"/>
</dbReference>
<dbReference type="SUPFAM" id="SSF50156">
    <property type="entry name" value="PDZ domain-like"/>
    <property type="match status" value="2"/>
</dbReference>
<evidence type="ECO:0000256" key="5">
    <source>
        <dbReference type="ARBA" id="ARBA00013958"/>
    </source>
</evidence>
<evidence type="ECO:0000256" key="3">
    <source>
        <dbReference type="ARBA" id="ARBA00010541"/>
    </source>
</evidence>
<gene>
    <name evidence="15" type="primary">degP</name>
    <name evidence="15" type="ORF">CI610_01634</name>
</gene>
<evidence type="ECO:0000256" key="9">
    <source>
        <dbReference type="ARBA" id="ARBA00022764"/>
    </source>
</evidence>
<sequence>MLKKKVSRLRFLWCFLGFFLLVPQTYAKQVPEDSLSSDYQGISQESLRGELESLKREIDSLKGKNTVVNGVALPDFTRLFEEASPAVVNISTLAKPKARSSIYGPGGEELPEILRRYFGIPFSDGPSSDEPQPMSLGSGFIISRDGYILTNNHVISGADEIMVRLSDRSELKAALIGSDKRSDLALIKIDTKKNLPVVKLGDSEATKPGQWVAAIGSPFNFDHSITKGIISAKNRSLPDDTYVPFIQSDVPINPGNSGGPLFNLNGEVIGINSQIYTRSGGFMGLSFSIPIDHAMWAVAQLKEKGYVSRGWLGVAIQDVDRDLAESFGLKKPMGALISQVVPGGPADKAQLHPGDIVMKFNNREIDHAGILPISVGVIAPGEKATIEYIRKGKIRTVRIEVGELPDEHAKPVHKKETSALTENRLGVQVTELNDDYRNKLKLEKDTTGLVVMKVLQGPARVIGLRQGDLITDMDGVHVKTVKEFNKVVGALPYDTAISMRVVRKNRPSYITFRLRR</sequence>
<reference evidence="15" key="1">
    <citation type="journal article" date="2017" name="Appl. Environ. Microbiol.">
        <title>Molecular characterization of an Endozoicomonas-like organism causing infection in king scallop Pecten maximus L.</title>
        <authorList>
            <person name="Cano I."/>
            <person name="van Aerle R."/>
            <person name="Ross S."/>
            <person name="Verner-Jeffreys D.W."/>
            <person name="Paley R.K."/>
            <person name="Rimmer G."/>
            <person name="Ryder D."/>
            <person name="Hooper P."/>
            <person name="Stone D."/>
            <person name="Feist S.W."/>
        </authorList>
    </citation>
    <scope>NUCLEOTIDE SEQUENCE</scope>
</reference>
<protein>
    <recommendedName>
        <fullName evidence="5">Probable periplasmic serine endoprotease DegP-like</fullName>
        <ecNumber evidence="4">3.4.21.107</ecNumber>
    </recommendedName>
    <alternativeName>
        <fullName evidence="13">Protease Do</fullName>
    </alternativeName>
</protein>
<keyword evidence="7" id="KW-0732">Signal</keyword>
<dbReference type="EC" id="3.4.21.107" evidence="4"/>
<keyword evidence="11" id="KW-0720">Serine protease</keyword>
<accession>A0A2H9T866</accession>
<dbReference type="InterPro" id="IPR009003">
    <property type="entry name" value="Peptidase_S1_PA"/>
</dbReference>
<comment type="caution">
    <text evidence="15">The sequence shown here is derived from an EMBL/GenBank/DDBJ whole genome shotgun (WGS) entry which is preliminary data.</text>
</comment>
<dbReference type="GO" id="GO:0006508">
    <property type="term" value="P:proteolysis"/>
    <property type="evidence" value="ECO:0007669"/>
    <property type="project" value="UniProtKB-KW"/>
</dbReference>
<dbReference type="PRINTS" id="PR00834">
    <property type="entry name" value="PROTEASES2C"/>
</dbReference>